<dbReference type="InterPro" id="IPR038987">
    <property type="entry name" value="MoeA-like"/>
</dbReference>
<dbReference type="InterPro" id="IPR005111">
    <property type="entry name" value="MoeA_C_domain_IV"/>
</dbReference>
<keyword evidence="12" id="KW-0812">Transmembrane</keyword>
<dbReference type="SUPFAM" id="SSF63867">
    <property type="entry name" value="MoeA C-terminal domain-like"/>
    <property type="match status" value="1"/>
</dbReference>
<dbReference type="InterPro" id="IPR005110">
    <property type="entry name" value="MoeA_linker/N"/>
</dbReference>
<dbReference type="GO" id="GO:0006777">
    <property type="term" value="P:Mo-molybdopterin cofactor biosynthetic process"/>
    <property type="evidence" value="ECO:0007669"/>
    <property type="project" value="UniProtKB-UniRule"/>
</dbReference>
<dbReference type="InterPro" id="IPR001453">
    <property type="entry name" value="MoaB/Mog_dom"/>
</dbReference>
<keyword evidence="7 11" id="KW-0479">Metal-binding</keyword>
<dbReference type="InterPro" id="IPR036135">
    <property type="entry name" value="MoeA_linker/N_sf"/>
</dbReference>
<name>A0A521BG77_9BACT</name>
<dbReference type="NCBIfam" id="TIGR00177">
    <property type="entry name" value="molyb_syn"/>
    <property type="match status" value="1"/>
</dbReference>
<keyword evidence="15" id="KW-1185">Reference proteome</keyword>
<evidence type="ECO:0000256" key="8">
    <source>
        <dbReference type="ARBA" id="ARBA00022842"/>
    </source>
</evidence>
<keyword evidence="12" id="KW-1133">Transmembrane helix</keyword>
<keyword evidence="6 11" id="KW-0808">Transferase</keyword>
<dbReference type="InterPro" id="IPR036688">
    <property type="entry name" value="MoeA_C_domain_IV_sf"/>
</dbReference>
<keyword evidence="12" id="KW-0472">Membrane</keyword>
<dbReference type="AlphaFoldDB" id="A0A521BG77"/>
<comment type="cofactor">
    <cofactor evidence="1 11">
        <name>Mg(2+)</name>
        <dbReference type="ChEBI" id="CHEBI:18420"/>
    </cofactor>
</comment>
<dbReference type="EMBL" id="FXTM01000005">
    <property type="protein sequence ID" value="SMO46093.1"/>
    <property type="molecule type" value="Genomic_DNA"/>
</dbReference>
<evidence type="ECO:0000256" key="1">
    <source>
        <dbReference type="ARBA" id="ARBA00001946"/>
    </source>
</evidence>
<dbReference type="Gene3D" id="2.40.340.10">
    <property type="entry name" value="MoeA, C-terminal, domain IV"/>
    <property type="match status" value="1"/>
</dbReference>
<keyword evidence="5 11" id="KW-0500">Molybdenum</keyword>
<dbReference type="SUPFAM" id="SSF63882">
    <property type="entry name" value="MoeA N-terminal region -like"/>
    <property type="match status" value="1"/>
</dbReference>
<dbReference type="Proteomes" id="UP000317315">
    <property type="component" value="Unassembled WGS sequence"/>
</dbReference>
<proteinExistence type="inferred from homology"/>
<sequence>MEFYIGFDRALEIISSQEFLLPSEFASLFDSYGRVLRENLIADRDDPPAPVSAMDGYGVKKEDIKSIPAKLKVVGEVPAGKIPNIKVSKGEAVKLFTGSLVPEGVDTVVPVEETEGSGEFVVIKKSYPQGQNVRLRGENYKVGDILVEEGAVLRAPEVGIAASIGKPYLRVSSKPRVGIITTGNEILEPWDDLDSISQIHNTNAYTLYSLVKESGGEPIYLGILKDSKDETAERIHKGIETCDVLITTGGVSMGDYDFVKQVVKELGIEVLFYKVRVKPGKPVLFGKRGSKFFFGLPGFPVSTVVSFNLFVLPLLRKIQGARELFRKRVKAKLLMDFKRRKAERREFVRAELINKDGKFLVKPLRKQGSGVLTSLVGGKVLMMVPEGIREIKFGSEVEVVLI</sequence>
<dbReference type="InterPro" id="IPR036425">
    <property type="entry name" value="MoaB/Mog-like_dom_sf"/>
</dbReference>
<comment type="catalytic activity">
    <reaction evidence="10">
        <text>adenylyl-molybdopterin + molybdate = Mo-molybdopterin + AMP + H(+)</text>
        <dbReference type="Rhea" id="RHEA:35047"/>
        <dbReference type="ChEBI" id="CHEBI:15378"/>
        <dbReference type="ChEBI" id="CHEBI:36264"/>
        <dbReference type="ChEBI" id="CHEBI:62727"/>
        <dbReference type="ChEBI" id="CHEBI:71302"/>
        <dbReference type="ChEBI" id="CHEBI:456215"/>
        <dbReference type="EC" id="2.10.1.1"/>
    </reaction>
</comment>
<dbReference type="OrthoDB" id="9804758at2"/>
<comment type="function">
    <text evidence="2 11">Catalyzes the insertion of molybdate into adenylated molybdopterin with the concomitant release of AMP.</text>
</comment>
<protein>
    <recommendedName>
        <fullName evidence="11">Molybdopterin molybdenumtransferase</fullName>
        <ecNumber evidence="11">2.10.1.1</ecNumber>
    </recommendedName>
</protein>
<dbReference type="CDD" id="cd00887">
    <property type="entry name" value="MoeA"/>
    <property type="match status" value="1"/>
</dbReference>
<gene>
    <name evidence="14" type="ORF">SAMN06269117_10551</name>
</gene>
<dbReference type="PANTHER" id="PTHR10192:SF5">
    <property type="entry name" value="GEPHYRIN"/>
    <property type="match status" value="1"/>
</dbReference>
<dbReference type="Pfam" id="PF03453">
    <property type="entry name" value="MoeA_N"/>
    <property type="match status" value="1"/>
</dbReference>
<evidence type="ECO:0000313" key="14">
    <source>
        <dbReference type="EMBL" id="SMO46093.1"/>
    </source>
</evidence>
<dbReference type="GO" id="GO:0061599">
    <property type="term" value="F:molybdopterin molybdotransferase activity"/>
    <property type="evidence" value="ECO:0007669"/>
    <property type="project" value="UniProtKB-UniRule"/>
</dbReference>
<evidence type="ECO:0000256" key="4">
    <source>
        <dbReference type="ARBA" id="ARBA00010763"/>
    </source>
</evidence>
<dbReference type="Pfam" id="PF00994">
    <property type="entry name" value="MoCF_biosynth"/>
    <property type="match status" value="1"/>
</dbReference>
<comment type="similarity">
    <text evidence="4 11">Belongs to the MoeA family.</text>
</comment>
<evidence type="ECO:0000313" key="15">
    <source>
        <dbReference type="Proteomes" id="UP000317315"/>
    </source>
</evidence>
<keyword evidence="8 11" id="KW-0460">Magnesium</keyword>
<evidence type="ECO:0000256" key="2">
    <source>
        <dbReference type="ARBA" id="ARBA00002901"/>
    </source>
</evidence>
<dbReference type="RefSeq" id="WP_142934423.1">
    <property type="nucleotide sequence ID" value="NZ_FXTM01000005.1"/>
</dbReference>
<dbReference type="Gene3D" id="3.90.105.10">
    <property type="entry name" value="Molybdopterin biosynthesis moea protein, domain 2"/>
    <property type="match status" value="1"/>
</dbReference>
<dbReference type="InterPro" id="IPR008284">
    <property type="entry name" value="MoCF_biosynth_CS"/>
</dbReference>
<evidence type="ECO:0000256" key="7">
    <source>
        <dbReference type="ARBA" id="ARBA00022723"/>
    </source>
</evidence>
<feature type="transmembrane region" description="Helical" evidence="12">
    <location>
        <begin position="292"/>
        <end position="315"/>
    </location>
</feature>
<evidence type="ECO:0000256" key="5">
    <source>
        <dbReference type="ARBA" id="ARBA00022505"/>
    </source>
</evidence>
<dbReference type="PROSITE" id="PS01079">
    <property type="entry name" value="MOCF_BIOSYNTHESIS_2"/>
    <property type="match status" value="1"/>
</dbReference>
<dbReference type="EC" id="2.10.1.1" evidence="11"/>
<evidence type="ECO:0000256" key="3">
    <source>
        <dbReference type="ARBA" id="ARBA00005046"/>
    </source>
</evidence>
<feature type="domain" description="MoaB/Mog" evidence="13">
    <location>
        <begin position="178"/>
        <end position="317"/>
    </location>
</feature>
<evidence type="ECO:0000259" key="13">
    <source>
        <dbReference type="SMART" id="SM00852"/>
    </source>
</evidence>
<dbReference type="GO" id="GO:0005829">
    <property type="term" value="C:cytosol"/>
    <property type="evidence" value="ECO:0007669"/>
    <property type="project" value="TreeGrafter"/>
</dbReference>
<dbReference type="Gene3D" id="2.170.190.11">
    <property type="entry name" value="Molybdopterin biosynthesis moea protein, domain 3"/>
    <property type="match status" value="1"/>
</dbReference>
<accession>A0A521BG77</accession>
<dbReference type="UniPathway" id="UPA00344"/>
<organism evidence="14 15">
    <name type="scientific">Balnearium lithotrophicum</name>
    <dbReference type="NCBI Taxonomy" id="223788"/>
    <lineage>
        <taxon>Bacteria</taxon>
        <taxon>Pseudomonadati</taxon>
        <taxon>Aquificota</taxon>
        <taxon>Aquificia</taxon>
        <taxon>Desulfurobacteriales</taxon>
        <taxon>Desulfurobacteriaceae</taxon>
        <taxon>Balnearium</taxon>
    </lineage>
</organism>
<comment type="pathway">
    <text evidence="3 11">Cofactor biosynthesis; molybdopterin biosynthesis.</text>
</comment>
<evidence type="ECO:0000256" key="12">
    <source>
        <dbReference type="SAM" id="Phobius"/>
    </source>
</evidence>
<evidence type="ECO:0000256" key="6">
    <source>
        <dbReference type="ARBA" id="ARBA00022679"/>
    </source>
</evidence>
<dbReference type="PANTHER" id="PTHR10192">
    <property type="entry name" value="MOLYBDOPTERIN BIOSYNTHESIS PROTEIN"/>
    <property type="match status" value="1"/>
</dbReference>
<dbReference type="Gene3D" id="3.40.980.10">
    <property type="entry name" value="MoaB/Mog-like domain"/>
    <property type="match status" value="1"/>
</dbReference>
<evidence type="ECO:0000256" key="10">
    <source>
        <dbReference type="ARBA" id="ARBA00047317"/>
    </source>
</evidence>
<dbReference type="Pfam" id="PF03454">
    <property type="entry name" value="MoeA_C"/>
    <property type="match status" value="1"/>
</dbReference>
<keyword evidence="9 11" id="KW-0501">Molybdenum cofactor biosynthesis</keyword>
<dbReference type="SUPFAM" id="SSF53218">
    <property type="entry name" value="Molybdenum cofactor biosynthesis proteins"/>
    <property type="match status" value="1"/>
</dbReference>
<evidence type="ECO:0000256" key="9">
    <source>
        <dbReference type="ARBA" id="ARBA00023150"/>
    </source>
</evidence>
<reference evidence="14 15" key="1">
    <citation type="submission" date="2017-05" db="EMBL/GenBank/DDBJ databases">
        <authorList>
            <person name="Varghese N."/>
            <person name="Submissions S."/>
        </authorList>
    </citation>
    <scope>NUCLEOTIDE SEQUENCE [LARGE SCALE GENOMIC DNA]</scope>
    <source>
        <strain evidence="14 15">DSM 16304</strain>
    </source>
</reference>
<dbReference type="SMART" id="SM00852">
    <property type="entry name" value="MoCF_biosynth"/>
    <property type="match status" value="1"/>
</dbReference>
<evidence type="ECO:0000256" key="11">
    <source>
        <dbReference type="RuleBase" id="RU365090"/>
    </source>
</evidence>
<dbReference type="FunFam" id="3.40.980.10:FF:000004">
    <property type="entry name" value="Molybdopterin molybdenumtransferase"/>
    <property type="match status" value="1"/>
</dbReference>
<dbReference type="GO" id="GO:0046872">
    <property type="term" value="F:metal ion binding"/>
    <property type="evidence" value="ECO:0007669"/>
    <property type="project" value="UniProtKB-UniRule"/>
</dbReference>
<dbReference type="NCBIfam" id="NF045515">
    <property type="entry name" value="Glp_gephyrin"/>
    <property type="match status" value="1"/>
</dbReference>